<name>A0A182HGK4_ANOAR</name>
<evidence type="ECO:0000313" key="2">
    <source>
        <dbReference type="Proteomes" id="UP000075840"/>
    </source>
</evidence>
<evidence type="ECO:0000313" key="1">
    <source>
        <dbReference type="EnsemblMetazoa" id="AARA000357-PA"/>
    </source>
</evidence>
<dbReference type="Proteomes" id="UP000075840">
    <property type="component" value="Unassembled WGS sequence"/>
</dbReference>
<proteinExistence type="predicted"/>
<dbReference type="VEuPathDB" id="VectorBase:AARA21_002149"/>
<dbReference type="EMBL" id="APCN01008196">
    <property type="status" value="NOT_ANNOTATED_CDS"/>
    <property type="molecule type" value="Genomic_DNA"/>
</dbReference>
<keyword evidence="2" id="KW-1185">Reference proteome</keyword>
<sequence length="117" mass="13926">MATETKKPQATIVTLRSRAQMRATEEFINGFNEEKANQLAERLSNLEAVWKAYEAAQLKLYEDYEDESYEEDDKQLNELFDARNAFYDSFALVKRITMSMEDIRSKSYYTNIRRYEH</sequence>
<dbReference type="VEuPathDB" id="VectorBase:AARA000357"/>
<reference evidence="1" key="1">
    <citation type="submission" date="2022-08" db="UniProtKB">
        <authorList>
            <consortium name="EnsemblMetazoa"/>
        </authorList>
    </citation>
    <scope>IDENTIFICATION</scope>
    <source>
        <strain evidence="1">Dongola</strain>
    </source>
</reference>
<protein>
    <submittedName>
        <fullName evidence="1">Uncharacterized protein</fullName>
    </submittedName>
</protein>
<dbReference type="EnsemblMetazoa" id="AARA000357-RA">
    <property type="protein sequence ID" value="AARA000357-PA"/>
    <property type="gene ID" value="AARA000357"/>
</dbReference>
<organism evidence="1 2">
    <name type="scientific">Anopheles arabiensis</name>
    <name type="common">Mosquito</name>
    <dbReference type="NCBI Taxonomy" id="7173"/>
    <lineage>
        <taxon>Eukaryota</taxon>
        <taxon>Metazoa</taxon>
        <taxon>Ecdysozoa</taxon>
        <taxon>Arthropoda</taxon>
        <taxon>Hexapoda</taxon>
        <taxon>Insecta</taxon>
        <taxon>Pterygota</taxon>
        <taxon>Neoptera</taxon>
        <taxon>Endopterygota</taxon>
        <taxon>Diptera</taxon>
        <taxon>Nematocera</taxon>
        <taxon>Culicoidea</taxon>
        <taxon>Culicidae</taxon>
        <taxon>Anophelinae</taxon>
        <taxon>Anopheles</taxon>
    </lineage>
</organism>
<dbReference type="AlphaFoldDB" id="A0A182HGK4"/>
<accession>A0A182HGK4</accession>